<protein>
    <submittedName>
        <fullName evidence="2">Acriflavin resistance protein</fullName>
    </submittedName>
</protein>
<dbReference type="PRINTS" id="PR00702">
    <property type="entry name" value="ACRIFLAVINRP"/>
</dbReference>
<keyword evidence="1" id="KW-0472">Membrane</keyword>
<name>A0A2U1JI00_9FLAO</name>
<dbReference type="GO" id="GO:0042910">
    <property type="term" value="F:xenobiotic transmembrane transporter activity"/>
    <property type="evidence" value="ECO:0007669"/>
    <property type="project" value="TreeGrafter"/>
</dbReference>
<dbReference type="Gene3D" id="3.30.70.1440">
    <property type="entry name" value="Multidrug efflux transporter AcrB pore domain"/>
    <property type="match status" value="1"/>
</dbReference>
<feature type="transmembrane region" description="Helical" evidence="1">
    <location>
        <begin position="527"/>
        <end position="547"/>
    </location>
</feature>
<dbReference type="Proteomes" id="UP000245449">
    <property type="component" value="Unassembled WGS sequence"/>
</dbReference>
<dbReference type="Pfam" id="PF00873">
    <property type="entry name" value="ACR_tran"/>
    <property type="match status" value="1"/>
</dbReference>
<accession>A0A2U1JI00</accession>
<dbReference type="Gene3D" id="3.30.70.1430">
    <property type="entry name" value="Multidrug efflux transporter AcrB pore domain"/>
    <property type="match status" value="2"/>
</dbReference>
<feature type="transmembrane region" description="Helical" evidence="1">
    <location>
        <begin position="431"/>
        <end position="451"/>
    </location>
</feature>
<keyword evidence="3" id="KW-1185">Reference proteome</keyword>
<dbReference type="SUPFAM" id="SSF82714">
    <property type="entry name" value="Multidrug efflux transporter AcrB TolC docking domain, DN and DC subdomains"/>
    <property type="match status" value="2"/>
</dbReference>
<dbReference type="InterPro" id="IPR001036">
    <property type="entry name" value="Acrflvin-R"/>
</dbReference>
<dbReference type="PANTHER" id="PTHR32063:SF28">
    <property type="entry name" value="BLR2861 PROTEIN"/>
    <property type="match status" value="1"/>
</dbReference>
<keyword evidence="1" id="KW-1133">Transmembrane helix</keyword>
<feature type="transmembrane region" description="Helical" evidence="1">
    <location>
        <begin position="12"/>
        <end position="32"/>
    </location>
</feature>
<gene>
    <name evidence="2" type="ORF">DB895_09755</name>
</gene>
<reference evidence="2 3" key="1">
    <citation type="submission" date="2018-04" db="EMBL/GenBank/DDBJ databases">
        <title>Flavobacterium sp. nov., isolated from glacier ice.</title>
        <authorList>
            <person name="Liu Q."/>
            <person name="Xin Y.-H."/>
        </authorList>
    </citation>
    <scope>NUCLEOTIDE SEQUENCE [LARGE SCALE GENOMIC DNA]</scope>
    <source>
        <strain evidence="2 3">RB1R5</strain>
    </source>
</reference>
<feature type="transmembrane region" description="Helical" evidence="1">
    <location>
        <begin position="856"/>
        <end position="874"/>
    </location>
</feature>
<evidence type="ECO:0000256" key="1">
    <source>
        <dbReference type="SAM" id="Phobius"/>
    </source>
</evidence>
<proteinExistence type="predicted"/>
<dbReference type="AlphaFoldDB" id="A0A2U1JI00"/>
<evidence type="ECO:0000313" key="3">
    <source>
        <dbReference type="Proteomes" id="UP000245449"/>
    </source>
</evidence>
<dbReference type="GO" id="GO:0005886">
    <property type="term" value="C:plasma membrane"/>
    <property type="evidence" value="ECO:0007669"/>
    <property type="project" value="TreeGrafter"/>
</dbReference>
<feature type="transmembrane region" description="Helical" evidence="1">
    <location>
        <begin position="907"/>
        <end position="932"/>
    </location>
</feature>
<feature type="transmembrane region" description="Helical" evidence="1">
    <location>
        <begin position="982"/>
        <end position="1010"/>
    </location>
</feature>
<dbReference type="PANTHER" id="PTHR32063">
    <property type="match status" value="1"/>
</dbReference>
<organism evidence="2 3">
    <name type="scientific">Flavobacterium psychrotolerans</name>
    <dbReference type="NCBI Taxonomy" id="2169410"/>
    <lineage>
        <taxon>Bacteria</taxon>
        <taxon>Pseudomonadati</taxon>
        <taxon>Bacteroidota</taxon>
        <taxon>Flavobacteriia</taxon>
        <taxon>Flavobacteriales</taxon>
        <taxon>Flavobacteriaceae</taxon>
        <taxon>Flavobacterium</taxon>
    </lineage>
</organism>
<dbReference type="RefSeq" id="WP_116725177.1">
    <property type="nucleotide sequence ID" value="NZ_QCZI01000011.1"/>
</dbReference>
<feature type="transmembrane region" description="Helical" evidence="1">
    <location>
        <begin position="334"/>
        <end position="353"/>
    </location>
</feature>
<dbReference type="SUPFAM" id="SSF82866">
    <property type="entry name" value="Multidrug efflux transporter AcrB transmembrane domain"/>
    <property type="match status" value="2"/>
</dbReference>
<feature type="transmembrane region" description="Helical" evidence="1">
    <location>
        <begin position="463"/>
        <end position="489"/>
    </location>
</feature>
<dbReference type="Gene3D" id="1.20.1640.10">
    <property type="entry name" value="Multidrug efflux transporter AcrB transmembrane domain"/>
    <property type="match status" value="2"/>
</dbReference>
<keyword evidence="1" id="KW-0812">Transmembrane</keyword>
<dbReference type="Gene3D" id="3.30.70.1320">
    <property type="entry name" value="Multidrug efflux transporter AcrB pore domain like"/>
    <property type="match status" value="1"/>
</dbReference>
<dbReference type="OrthoDB" id="9758940at2"/>
<feature type="transmembrane region" description="Helical" evidence="1">
    <location>
        <begin position="881"/>
        <end position="901"/>
    </location>
</feature>
<comment type="caution">
    <text evidence="2">The sequence shown here is derived from an EMBL/GenBank/DDBJ whole genome shotgun (WGS) entry which is preliminary data.</text>
</comment>
<dbReference type="InterPro" id="IPR027463">
    <property type="entry name" value="AcrB_DN_DC_subdom"/>
</dbReference>
<sequence length="1060" mass="116632">MSLSTLSIRRPVFTIVINLAIVLFGGLGYTFLGVREFPSIDPAQVSIRTNYAGANSDIIEAQITEPLEKAINSIDGIRNVTSSSIQGSSNITIEFNLDKNLEEAANDVRDKVSQAVRSLPKDIDAPPVVSKADANGEAIISMTVQSDTKSALELSDYAENVISQRLETIPGVSGVQIWGQKKYAMRLWIDPIKLAAYGCTVSEVRDALNKQNVELPSGKLTGNNTELTVKTVGNLSKPEEFNAIIIRTDGEKVVRFSDVGNAALGPENLETKMTQSGLPLVGVAIVPLPGANYLDISKAFYKEFELLKKDLPKDIQLNIAIDSTVFVKKSVIEVAETLGISLLLVILIIYLFFRDWAIAFRPLIDIPVSLIATFFIMWLFGFSINVLTLLAIVLATGLVVDDGIVVTENIFKKVEEGMSPIEAAIKGSNEIFFAVISISITLAAVFLPVIFLEGFVGRLFREFGVVIGAAVLISAFVSLTLTPMLNAYLMKGGQQKKSNFYIKTEPYFQKLNSGYAEALHRFMKKKWLSFPILIACFGLIYLFFNVLQKETAPYDDRSALTMSITTPEGSSYDYTDRFMQEISALIDDSIPEKKVALIITSPGFGASTVNSGRIRIALSEPDERNRSQKEIAEKLTKWTKKYPEAKTSVVEQPTIAVNRRGGLPIQYIIQAPNFKKLQEKIPLFMEEAASNPTFAVTDVNLKFNKPEINVTINREKAESLGISVIDIAQTLQLSLSGQRFGYFIRNGKQYQVIGQFDQKDRSKPLDLTSMFVKNNKGELIQMDNVVTIEEQSNPPQLYHNNRYMSATVSAGLAPGKSISDGINAMNEIKAKVLDDTFTTDLGGESRDFVESSSNTTFAFGLALVLIFLILAAQFESFIDPLIIILTVPMAVAGALFSLWLFDQTWNIFSQIGTVMLIGLVTKNGILIVEFANQLREQGKPKLEAILEAAEARLRPILMTSLAISLGALPIALSLGAASTSRIGMGVVIVGGTIFSLVLTLFVIPAMYLMWSKARKHYPEFDHIEEYESSIKKGVPIAIIENAIPETLGKQTFSSEKKENK</sequence>
<dbReference type="EMBL" id="QCZI01000011">
    <property type="protein sequence ID" value="PWA04761.1"/>
    <property type="molecule type" value="Genomic_DNA"/>
</dbReference>
<dbReference type="Gene3D" id="3.30.2090.10">
    <property type="entry name" value="Multidrug efflux transporter AcrB TolC docking domain, DN and DC subdomains"/>
    <property type="match status" value="2"/>
</dbReference>
<evidence type="ECO:0000313" key="2">
    <source>
        <dbReference type="EMBL" id="PWA04761.1"/>
    </source>
</evidence>
<feature type="transmembrane region" description="Helical" evidence="1">
    <location>
        <begin position="953"/>
        <end position="976"/>
    </location>
</feature>
<dbReference type="SUPFAM" id="SSF82693">
    <property type="entry name" value="Multidrug efflux transporter AcrB pore domain, PN1, PN2, PC1 and PC2 subdomains"/>
    <property type="match status" value="3"/>
</dbReference>